<dbReference type="CDD" id="cd11062">
    <property type="entry name" value="CYP58-like"/>
    <property type="match status" value="1"/>
</dbReference>
<sequence length="517" mass="59353">MERPVNHLLANPSVRLVIITAGLAAVYTIGLAVYRLVFSQLAGFPGPKLAAATYWYEFYYDCIRQGKFVFEIERMHRKYGPIVRINPHELSIHDPDAYNEIYVSESKRRTEHYDVFAKGIDFDGSHLLTKSHDLHRRRRKPLEPFFSRLGVSRLQHMLSEVVEKLASRIEALKGTNSIIRLDHAFSAFSGDIIGRICWEGEKEFLDDPNFAPEWYNVIHMIIRSVPLFTMFPFIIQVVGVVPESILAWAFPSSQNFNKFTTVAKDHVLKAKREKMEHDLKGTHSTDHVSLFRYIFDSDMPESERSDERLAKEAQVLLGGGTASTARTLTFISYYILANPHIQLRLKEELKDVMATYPQHVPTWADLEKLPYLQALIKEGLRLSYGVMHRLPRCSPDVPIRYKQWTIPVGVPVGMSAYLMHTDPVVYPKPFEFLPERWLGNINPAMHRNFVPFCRGSRNCLGMNLAQAEINLALAVLYRPNGPTFELYDTDESDVIQAHDFLIPLPKLDTKGVRILIR</sequence>
<evidence type="ECO:0008006" key="11">
    <source>
        <dbReference type="Google" id="ProtNLM"/>
    </source>
</evidence>
<dbReference type="PRINTS" id="PR00463">
    <property type="entry name" value="EP450I"/>
</dbReference>
<dbReference type="InterPro" id="IPR050121">
    <property type="entry name" value="Cytochrome_P450_monoxygenase"/>
</dbReference>
<name>A0AA39QTX0_9LECA</name>
<evidence type="ECO:0000313" key="10">
    <source>
        <dbReference type="Proteomes" id="UP001166286"/>
    </source>
</evidence>
<evidence type="ECO:0000256" key="5">
    <source>
        <dbReference type="ARBA" id="ARBA00023004"/>
    </source>
</evidence>
<dbReference type="GO" id="GO:0016705">
    <property type="term" value="F:oxidoreductase activity, acting on paired donors, with incorporation or reduction of molecular oxygen"/>
    <property type="evidence" value="ECO:0007669"/>
    <property type="project" value="InterPro"/>
</dbReference>
<keyword evidence="10" id="KW-1185">Reference proteome</keyword>
<dbReference type="Proteomes" id="UP001166286">
    <property type="component" value="Unassembled WGS sequence"/>
</dbReference>
<dbReference type="AlphaFoldDB" id="A0AA39QTX0"/>
<evidence type="ECO:0000256" key="7">
    <source>
        <dbReference type="PIRSR" id="PIRSR602401-1"/>
    </source>
</evidence>
<dbReference type="InterPro" id="IPR036396">
    <property type="entry name" value="Cyt_P450_sf"/>
</dbReference>
<dbReference type="GO" id="GO:0020037">
    <property type="term" value="F:heme binding"/>
    <property type="evidence" value="ECO:0007669"/>
    <property type="project" value="InterPro"/>
</dbReference>
<dbReference type="PANTHER" id="PTHR24305">
    <property type="entry name" value="CYTOCHROME P450"/>
    <property type="match status" value="1"/>
</dbReference>
<evidence type="ECO:0000256" key="8">
    <source>
        <dbReference type="SAM" id="Phobius"/>
    </source>
</evidence>
<protein>
    <recommendedName>
        <fullName evidence="11">Cytochrome P450</fullName>
    </recommendedName>
</protein>
<comment type="caution">
    <text evidence="9">The sequence shown here is derived from an EMBL/GenBank/DDBJ whole genome shotgun (WGS) entry which is preliminary data.</text>
</comment>
<dbReference type="Gene3D" id="1.10.630.10">
    <property type="entry name" value="Cytochrome P450"/>
    <property type="match status" value="1"/>
</dbReference>
<accession>A0AA39QTX0</accession>
<evidence type="ECO:0000256" key="2">
    <source>
        <dbReference type="ARBA" id="ARBA00010617"/>
    </source>
</evidence>
<evidence type="ECO:0000313" key="9">
    <source>
        <dbReference type="EMBL" id="KAK0507844.1"/>
    </source>
</evidence>
<proteinExistence type="inferred from homology"/>
<feature type="binding site" description="axial binding residue" evidence="7">
    <location>
        <position position="459"/>
    </location>
    <ligand>
        <name>heme</name>
        <dbReference type="ChEBI" id="CHEBI:30413"/>
    </ligand>
    <ligandPart>
        <name>Fe</name>
        <dbReference type="ChEBI" id="CHEBI:18248"/>
    </ligandPart>
</feature>
<keyword evidence="4" id="KW-0560">Oxidoreductase</keyword>
<keyword evidence="8" id="KW-0472">Membrane</keyword>
<evidence type="ECO:0000256" key="6">
    <source>
        <dbReference type="ARBA" id="ARBA00023033"/>
    </source>
</evidence>
<keyword evidence="6" id="KW-0503">Monooxygenase</keyword>
<gene>
    <name evidence="9" type="ORF">JMJ35_009733</name>
</gene>
<keyword evidence="7" id="KW-0349">Heme</keyword>
<keyword evidence="8" id="KW-0812">Transmembrane</keyword>
<keyword evidence="3 7" id="KW-0479">Metal-binding</keyword>
<evidence type="ECO:0000256" key="1">
    <source>
        <dbReference type="ARBA" id="ARBA00001971"/>
    </source>
</evidence>
<dbReference type="PRINTS" id="PR00385">
    <property type="entry name" value="P450"/>
</dbReference>
<keyword evidence="5 7" id="KW-0408">Iron</keyword>
<dbReference type="EMBL" id="JAFEKC020000022">
    <property type="protein sequence ID" value="KAK0507844.1"/>
    <property type="molecule type" value="Genomic_DNA"/>
</dbReference>
<dbReference type="PROSITE" id="PS00018">
    <property type="entry name" value="EF_HAND_1"/>
    <property type="match status" value="1"/>
</dbReference>
<evidence type="ECO:0000256" key="3">
    <source>
        <dbReference type="ARBA" id="ARBA00022723"/>
    </source>
</evidence>
<reference evidence="9" key="1">
    <citation type="submission" date="2023-03" db="EMBL/GenBank/DDBJ databases">
        <title>Complete genome of Cladonia borealis.</title>
        <authorList>
            <person name="Park H."/>
        </authorList>
    </citation>
    <scope>NUCLEOTIDE SEQUENCE</scope>
    <source>
        <strain evidence="9">ANT050790</strain>
    </source>
</reference>
<evidence type="ECO:0000256" key="4">
    <source>
        <dbReference type="ARBA" id="ARBA00023002"/>
    </source>
</evidence>
<organism evidence="9 10">
    <name type="scientific">Cladonia borealis</name>
    <dbReference type="NCBI Taxonomy" id="184061"/>
    <lineage>
        <taxon>Eukaryota</taxon>
        <taxon>Fungi</taxon>
        <taxon>Dikarya</taxon>
        <taxon>Ascomycota</taxon>
        <taxon>Pezizomycotina</taxon>
        <taxon>Lecanoromycetes</taxon>
        <taxon>OSLEUM clade</taxon>
        <taxon>Lecanoromycetidae</taxon>
        <taxon>Lecanorales</taxon>
        <taxon>Lecanorineae</taxon>
        <taxon>Cladoniaceae</taxon>
        <taxon>Cladonia</taxon>
    </lineage>
</organism>
<dbReference type="Pfam" id="PF00067">
    <property type="entry name" value="p450"/>
    <property type="match status" value="1"/>
</dbReference>
<dbReference type="InterPro" id="IPR002401">
    <property type="entry name" value="Cyt_P450_E_grp-I"/>
</dbReference>
<keyword evidence="8" id="KW-1133">Transmembrane helix</keyword>
<dbReference type="GO" id="GO:0005506">
    <property type="term" value="F:iron ion binding"/>
    <property type="evidence" value="ECO:0007669"/>
    <property type="project" value="InterPro"/>
</dbReference>
<dbReference type="GO" id="GO:0004497">
    <property type="term" value="F:monooxygenase activity"/>
    <property type="evidence" value="ECO:0007669"/>
    <property type="project" value="UniProtKB-KW"/>
</dbReference>
<dbReference type="PANTHER" id="PTHR24305:SF157">
    <property type="entry name" value="N-ACETYLTRYPTOPHAN 6-HYDROXYLASE IVOC-RELATED"/>
    <property type="match status" value="1"/>
</dbReference>
<dbReference type="InterPro" id="IPR018247">
    <property type="entry name" value="EF_Hand_1_Ca_BS"/>
</dbReference>
<dbReference type="InterPro" id="IPR001128">
    <property type="entry name" value="Cyt_P450"/>
</dbReference>
<feature type="transmembrane region" description="Helical" evidence="8">
    <location>
        <begin position="16"/>
        <end position="38"/>
    </location>
</feature>
<comment type="cofactor">
    <cofactor evidence="1 7">
        <name>heme</name>
        <dbReference type="ChEBI" id="CHEBI:30413"/>
    </cofactor>
</comment>
<dbReference type="SUPFAM" id="SSF48264">
    <property type="entry name" value="Cytochrome P450"/>
    <property type="match status" value="1"/>
</dbReference>
<comment type="similarity">
    <text evidence="2">Belongs to the cytochrome P450 family.</text>
</comment>